<dbReference type="InterPro" id="IPR036271">
    <property type="entry name" value="Tet_transcr_reg_TetR-rel_C_sf"/>
</dbReference>
<protein>
    <submittedName>
        <fullName evidence="4">TetR/AcrR family transcriptional regulator</fullName>
    </submittedName>
</protein>
<evidence type="ECO:0000256" key="1">
    <source>
        <dbReference type="ARBA" id="ARBA00023125"/>
    </source>
</evidence>
<evidence type="ECO:0000313" key="4">
    <source>
        <dbReference type="EMBL" id="MBD8497168.1"/>
    </source>
</evidence>
<dbReference type="Gene3D" id="1.10.357.10">
    <property type="entry name" value="Tetracycline Repressor, domain 2"/>
    <property type="match status" value="1"/>
</dbReference>
<dbReference type="SUPFAM" id="SSF46689">
    <property type="entry name" value="Homeodomain-like"/>
    <property type="match status" value="1"/>
</dbReference>
<evidence type="ECO:0000259" key="3">
    <source>
        <dbReference type="PROSITE" id="PS50977"/>
    </source>
</evidence>
<dbReference type="PRINTS" id="PR00455">
    <property type="entry name" value="HTHTETR"/>
</dbReference>
<gene>
    <name evidence="4" type="ORF">IFO66_02515</name>
</gene>
<feature type="domain" description="HTH tetR-type" evidence="3">
    <location>
        <begin position="1"/>
        <end position="58"/>
    </location>
</feature>
<keyword evidence="5" id="KW-1185">Reference proteome</keyword>
<dbReference type="InterPro" id="IPR009057">
    <property type="entry name" value="Homeodomain-like_sf"/>
</dbReference>
<dbReference type="Pfam" id="PF00440">
    <property type="entry name" value="TetR_N"/>
    <property type="match status" value="1"/>
</dbReference>
<evidence type="ECO:0000313" key="5">
    <source>
        <dbReference type="Proteomes" id="UP000634529"/>
    </source>
</evidence>
<dbReference type="EMBL" id="JACYTN010000001">
    <property type="protein sequence ID" value="MBD8497168.1"/>
    <property type="molecule type" value="Genomic_DNA"/>
</dbReference>
<reference evidence="4 5" key="1">
    <citation type="submission" date="2020-09" db="EMBL/GenBank/DDBJ databases">
        <title>Paenibacillus sp. CAU 1523 isolated from sand of Haeundae Beach.</title>
        <authorList>
            <person name="Kim W."/>
        </authorList>
    </citation>
    <scope>NUCLEOTIDE SEQUENCE [LARGE SCALE GENOMIC DNA]</scope>
    <source>
        <strain evidence="4 5">CAU 1523</strain>
    </source>
</reference>
<evidence type="ECO:0000256" key="2">
    <source>
        <dbReference type="PROSITE-ProRule" id="PRU00335"/>
    </source>
</evidence>
<comment type="caution">
    <text evidence="4">The sequence shown here is derived from an EMBL/GenBank/DDBJ whole genome shotgun (WGS) entry which is preliminary data.</text>
</comment>
<dbReference type="InterPro" id="IPR001647">
    <property type="entry name" value="HTH_TetR"/>
</dbReference>
<name>A0ABR9ATY4_9BACL</name>
<dbReference type="Gene3D" id="1.10.10.60">
    <property type="entry name" value="Homeodomain-like"/>
    <property type="match status" value="1"/>
</dbReference>
<dbReference type="SUPFAM" id="SSF48498">
    <property type="entry name" value="Tetracyclin repressor-like, C-terminal domain"/>
    <property type="match status" value="1"/>
</dbReference>
<dbReference type="RefSeq" id="WP_192023587.1">
    <property type="nucleotide sequence ID" value="NZ_JACYTN010000001.1"/>
</dbReference>
<dbReference type="Proteomes" id="UP000634529">
    <property type="component" value="Unassembled WGS sequence"/>
</dbReference>
<organism evidence="4 5">
    <name type="scientific">Paenibacillus arenosi</name>
    <dbReference type="NCBI Taxonomy" id="2774142"/>
    <lineage>
        <taxon>Bacteria</taxon>
        <taxon>Bacillati</taxon>
        <taxon>Bacillota</taxon>
        <taxon>Bacilli</taxon>
        <taxon>Bacillales</taxon>
        <taxon>Paenibacillaceae</taxon>
        <taxon>Paenibacillus</taxon>
    </lineage>
</organism>
<accession>A0ABR9ATY4</accession>
<feature type="DNA-binding region" description="H-T-H motif" evidence="2">
    <location>
        <begin position="21"/>
        <end position="40"/>
    </location>
</feature>
<dbReference type="PROSITE" id="PS50977">
    <property type="entry name" value="HTH_TETR_2"/>
    <property type="match status" value="1"/>
</dbReference>
<proteinExistence type="predicted"/>
<keyword evidence="1 2" id="KW-0238">DNA-binding</keyword>
<sequence>MRKRVLACCMELLAVRGLKFTTAELANSLGISKRTLYEQFESKEAIIACLVDDAIEEIRKHEREIYAREDWNAAQKLYALLSFVPSGLLIGNPHLLEDLKRYAPMQWSKVDQLLLHEWSTITKVLEDGIASGEFRSVHVPAVVQAMRGASAAIFDPREAQHVAFSLHQAVKTMTDVFVQGLIHKGD</sequence>